<keyword evidence="3" id="KW-0472">Membrane</keyword>
<keyword evidence="3" id="KW-0812">Transmembrane</keyword>
<feature type="region of interest" description="Disordered" evidence="2">
    <location>
        <begin position="300"/>
        <end position="347"/>
    </location>
</feature>
<feature type="compositionally biased region" description="Pro residues" evidence="2">
    <location>
        <begin position="322"/>
        <end position="340"/>
    </location>
</feature>
<feature type="compositionally biased region" description="Low complexity" evidence="2">
    <location>
        <begin position="304"/>
        <end position="321"/>
    </location>
</feature>
<keyword evidence="1" id="KW-0539">Nucleus</keyword>
<dbReference type="Pfam" id="PF04082">
    <property type="entry name" value="Fungal_trans"/>
    <property type="match status" value="1"/>
</dbReference>
<proteinExistence type="predicted"/>
<dbReference type="PANTHER" id="PTHR46910">
    <property type="entry name" value="TRANSCRIPTION FACTOR PDR1"/>
    <property type="match status" value="1"/>
</dbReference>
<evidence type="ECO:0000259" key="4">
    <source>
        <dbReference type="SMART" id="SM00906"/>
    </source>
</evidence>
<protein>
    <recommendedName>
        <fullName evidence="4">Xylanolytic transcriptional activator regulatory domain-containing protein</fullName>
    </recommendedName>
</protein>
<dbReference type="GO" id="GO:0006351">
    <property type="term" value="P:DNA-templated transcription"/>
    <property type="evidence" value="ECO:0007669"/>
    <property type="project" value="InterPro"/>
</dbReference>
<reference evidence="5" key="1">
    <citation type="journal article" date="2020" name="Front. Microbiol.">
        <title>Phenotypic and Genetic Characterization of the Cheese Ripening Yeast Geotrichum candidum.</title>
        <authorList>
            <person name="Perkins V."/>
            <person name="Vignola S."/>
            <person name="Lessard M.H."/>
            <person name="Plante P.L."/>
            <person name="Corbeil J."/>
            <person name="Dugat-Bony E."/>
            <person name="Frenette M."/>
            <person name="Labrie S."/>
        </authorList>
    </citation>
    <scope>NUCLEOTIDE SEQUENCE</scope>
    <source>
        <strain evidence="5">LMA-70</strain>
    </source>
</reference>
<dbReference type="PANTHER" id="PTHR46910:SF12">
    <property type="entry name" value="REGULATORY PROTEIN CAT8"/>
    <property type="match status" value="1"/>
</dbReference>
<dbReference type="GO" id="GO:0003700">
    <property type="term" value="F:DNA-binding transcription factor activity"/>
    <property type="evidence" value="ECO:0007669"/>
    <property type="project" value="InterPro"/>
</dbReference>
<organism evidence="5 6">
    <name type="scientific">Geotrichum candidum</name>
    <name type="common">Oospora lactis</name>
    <name type="synonym">Dipodascus geotrichum</name>
    <dbReference type="NCBI Taxonomy" id="1173061"/>
    <lineage>
        <taxon>Eukaryota</taxon>
        <taxon>Fungi</taxon>
        <taxon>Dikarya</taxon>
        <taxon>Ascomycota</taxon>
        <taxon>Saccharomycotina</taxon>
        <taxon>Dipodascomycetes</taxon>
        <taxon>Dipodascales</taxon>
        <taxon>Dipodascaceae</taxon>
        <taxon>Geotrichum</taxon>
    </lineage>
</organism>
<evidence type="ECO:0000256" key="1">
    <source>
        <dbReference type="ARBA" id="ARBA00023242"/>
    </source>
</evidence>
<sequence length="431" mass="47140">MTELSTGEAGGLYDMKKGKDNIFIVTTLLVLALGSLATKEKVSASMAMESIKLDQEWKSAFTPHLQSRPSYSTLRALLLALLYSLHTGATENIWQYRMMAVNMAQRLGLHRKLVDPALDGEEDCRNRLLWTTYSLDCFAAAQTGAPRLFNDANIECPLPAKGFNQPCELSVYQFSACLAKIIETLYTSKIKTHPYKTVVMLENHLESWKRDLPAELKFEFVDASLTAAGGSAILGANNLRGAEEKKKRKSVKKDAGKTPVAQKEPTPPPVVSQAEDSESLRYSAINDLLYLNTIASQKRKQQQEKQLQSVQTQVPSPTTAAAPPPPPVQQHPPSLPPQQPPRVQVNTQPIPIPKASDVPAMARNISGSPLSQVSPEQYSGHNMYSVSSPGIPKVYDLDGKPSGLLATCCPWTDAARAYATGAFGCTQRCEQ</sequence>
<feature type="transmembrane region" description="Helical" evidence="3">
    <location>
        <begin position="22"/>
        <end position="38"/>
    </location>
</feature>
<reference evidence="5" key="2">
    <citation type="submission" date="2020-01" db="EMBL/GenBank/DDBJ databases">
        <authorList>
            <person name="Perkins V."/>
            <person name="Lessard M.-H."/>
            <person name="Dugat-Bony E."/>
            <person name="Frenette M."/>
            <person name="Labrie S."/>
        </authorList>
    </citation>
    <scope>NUCLEOTIDE SEQUENCE</scope>
    <source>
        <strain evidence="5">LMA-70</strain>
    </source>
</reference>
<feature type="domain" description="Xylanolytic transcriptional activator regulatory" evidence="4">
    <location>
        <begin position="93"/>
        <end position="165"/>
    </location>
</feature>
<dbReference type="EMBL" id="QQZK01000149">
    <property type="protein sequence ID" value="KAF5095372.1"/>
    <property type="molecule type" value="Genomic_DNA"/>
</dbReference>
<name>A0A9P5G0C1_GEOCN</name>
<feature type="region of interest" description="Disordered" evidence="2">
    <location>
        <begin position="242"/>
        <end position="277"/>
    </location>
</feature>
<accession>A0A9P5G0C1</accession>
<evidence type="ECO:0000313" key="6">
    <source>
        <dbReference type="Proteomes" id="UP000750522"/>
    </source>
</evidence>
<dbReference type="CDD" id="cd12148">
    <property type="entry name" value="fungal_TF_MHR"/>
    <property type="match status" value="1"/>
</dbReference>
<keyword evidence="3" id="KW-1133">Transmembrane helix</keyword>
<gene>
    <name evidence="5" type="ORF">DV451_004690</name>
</gene>
<dbReference type="GO" id="GO:0008270">
    <property type="term" value="F:zinc ion binding"/>
    <property type="evidence" value="ECO:0007669"/>
    <property type="project" value="InterPro"/>
</dbReference>
<dbReference type="InterPro" id="IPR007219">
    <property type="entry name" value="XnlR_reg_dom"/>
</dbReference>
<evidence type="ECO:0000256" key="3">
    <source>
        <dbReference type="SAM" id="Phobius"/>
    </source>
</evidence>
<dbReference type="SMART" id="SM00906">
    <property type="entry name" value="Fungal_trans"/>
    <property type="match status" value="1"/>
</dbReference>
<dbReference type="InterPro" id="IPR050987">
    <property type="entry name" value="AtrR-like"/>
</dbReference>
<evidence type="ECO:0000313" key="5">
    <source>
        <dbReference type="EMBL" id="KAF5095372.1"/>
    </source>
</evidence>
<evidence type="ECO:0000256" key="2">
    <source>
        <dbReference type="SAM" id="MobiDB-lite"/>
    </source>
</evidence>
<dbReference type="GO" id="GO:0003677">
    <property type="term" value="F:DNA binding"/>
    <property type="evidence" value="ECO:0007669"/>
    <property type="project" value="InterPro"/>
</dbReference>
<dbReference type="Proteomes" id="UP000750522">
    <property type="component" value="Unassembled WGS sequence"/>
</dbReference>
<dbReference type="AlphaFoldDB" id="A0A9P5G0C1"/>
<comment type="caution">
    <text evidence="5">The sequence shown here is derived from an EMBL/GenBank/DDBJ whole genome shotgun (WGS) entry which is preliminary data.</text>
</comment>